<keyword evidence="2" id="KW-1185">Reference proteome</keyword>
<organism evidence="1 2">
    <name type="scientific">Planotetraspora mira</name>
    <dbReference type="NCBI Taxonomy" id="58121"/>
    <lineage>
        <taxon>Bacteria</taxon>
        <taxon>Bacillati</taxon>
        <taxon>Actinomycetota</taxon>
        <taxon>Actinomycetes</taxon>
        <taxon>Streptosporangiales</taxon>
        <taxon>Streptosporangiaceae</taxon>
        <taxon>Planotetraspora</taxon>
    </lineage>
</organism>
<proteinExistence type="predicted"/>
<comment type="caution">
    <text evidence="1">The sequence shown here is derived from an EMBL/GenBank/DDBJ whole genome shotgun (WGS) entry which is preliminary data.</text>
</comment>
<dbReference type="AlphaFoldDB" id="A0A8J3XAG2"/>
<reference evidence="1 2" key="1">
    <citation type="submission" date="2021-01" db="EMBL/GenBank/DDBJ databases">
        <title>Whole genome shotgun sequence of Planotetraspora mira NBRC 15435.</title>
        <authorList>
            <person name="Komaki H."/>
            <person name="Tamura T."/>
        </authorList>
    </citation>
    <scope>NUCLEOTIDE SEQUENCE [LARGE SCALE GENOMIC DNA]</scope>
    <source>
        <strain evidence="1 2">NBRC 15435</strain>
    </source>
</reference>
<evidence type="ECO:0000313" key="2">
    <source>
        <dbReference type="Proteomes" id="UP000650628"/>
    </source>
</evidence>
<dbReference type="EMBL" id="BOOO01000045">
    <property type="protein sequence ID" value="GII34012.1"/>
    <property type="molecule type" value="Genomic_DNA"/>
</dbReference>
<dbReference type="Proteomes" id="UP000650628">
    <property type="component" value="Unassembled WGS sequence"/>
</dbReference>
<gene>
    <name evidence="1" type="ORF">Pmi06nite_74540</name>
</gene>
<sequence length="67" mass="7068">MLADGMLGGVALAGPAVRVTLRTMRDRTAAMPAKTRFTSLAFLPAAPARRGVLVSDEAARQTEGREI</sequence>
<evidence type="ECO:0000313" key="1">
    <source>
        <dbReference type="EMBL" id="GII34012.1"/>
    </source>
</evidence>
<accession>A0A8J3XAG2</accession>
<name>A0A8J3XAG2_9ACTN</name>
<protein>
    <submittedName>
        <fullName evidence="1">Uncharacterized protein</fullName>
    </submittedName>
</protein>